<dbReference type="EMBL" id="CAEKKB010000004">
    <property type="protein sequence ID" value="CAB4308123.1"/>
    <property type="molecule type" value="Genomic_DNA"/>
</dbReference>
<dbReference type="InterPro" id="IPR001509">
    <property type="entry name" value="Epimerase_deHydtase"/>
</dbReference>
<dbReference type="PANTHER" id="PTHR43725:SF15">
    <property type="entry name" value="BIFUNCTIONAL UDP-GLUCOSE 4-EPIMERASE AND UDP-XYLOSE 4-EPIMERASE 1"/>
    <property type="match status" value="1"/>
</dbReference>
<evidence type="ECO:0000259" key="2">
    <source>
        <dbReference type="Pfam" id="PF01370"/>
    </source>
</evidence>
<dbReference type="InterPro" id="IPR036291">
    <property type="entry name" value="NAD(P)-bd_dom_sf"/>
</dbReference>
<keyword evidence="1" id="KW-0812">Transmembrane</keyword>
<feature type="domain" description="NAD-dependent epimerase/dehydratase" evidence="2">
    <location>
        <begin position="8"/>
        <end position="134"/>
    </location>
</feature>
<dbReference type="GO" id="GO:0005996">
    <property type="term" value="P:monosaccharide metabolic process"/>
    <property type="evidence" value="ECO:0007669"/>
    <property type="project" value="TreeGrafter"/>
</dbReference>
<dbReference type="GO" id="GO:0005829">
    <property type="term" value="C:cytosol"/>
    <property type="evidence" value="ECO:0007669"/>
    <property type="project" value="TreeGrafter"/>
</dbReference>
<dbReference type="PANTHER" id="PTHR43725">
    <property type="entry name" value="UDP-GLUCOSE 4-EPIMERASE"/>
    <property type="match status" value="1"/>
</dbReference>
<keyword evidence="4" id="KW-1185">Reference proteome</keyword>
<dbReference type="AlphaFoldDB" id="A0A6J5X679"/>
<protein>
    <recommendedName>
        <fullName evidence="2">NAD-dependent epimerase/dehydratase domain-containing protein</fullName>
    </recommendedName>
</protein>
<dbReference type="SUPFAM" id="SSF51735">
    <property type="entry name" value="NAD(P)-binding Rossmann-fold domains"/>
    <property type="match status" value="1"/>
</dbReference>
<reference evidence="4" key="1">
    <citation type="journal article" date="2020" name="Genome Biol.">
        <title>Gamete binning: chromosome-level and haplotype-resolved genome assembly enabled by high-throughput single-cell sequencing of gamete genomes.</title>
        <authorList>
            <person name="Campoy J.A."/>
            <person name="Sun H."/>
            <person name="Goel M."/>
            <person name="Jiao W.-B."/>
            <person name="Folz-Donahue K."/>
            <person name="Wang N."/>
            <person name="Rubio M."/>
            <person name="Liu C."/>
            <person name="Kukat C."/>
            <person name="Ruiz D."/>
            <person name="Huettel B."/>
            <person name="Schneeberger K."/>
        </authorList>
    </citation>
    <scope>NUCLEOTIDE SEQUENCE [LARGE SCALE GENOMIC DNA]</scope>
    <source>
        <strain evidence="4">cv. Rojo Pasion</strain>
    </source>
</reference>
<dbReference type="Pfam" id="PF01370">
    <property type="entry name" value="Epimerase"/>
    <property type="match status" value="1"/>
</dbReference>
<accession>A0A6J5X679</accession>
<sequence length="134" mass="14413">MGSMEQTILVTGGAGFIGSHTVVQLLEAGLGFPSSIILTIPSLKLLIAFGTWSALSSLRSSTFIWYIAILTFTLTAALALRCSGDLRHKDDLERLFSQTKFDAVIHFAGLKAVGGGVAHPRRYYDNNLVGTINL</sequence>
<gene>
    <name evidence="3" type="ORF">ORAREDHAP_LOCUS27337</name>
</gene>
<keyword evidence="1" id="KW-1133">Transmembrane helix</keyword>
<dbReference type="GO" id="GO:0003978">
    <property type="term" value="F:UDP-glucose 4-epimerase activity"/>
    <property type="evidence" value="ECO:0007669"/>
    <property type="project" value="TreeGrafter"/>
</dbReference>
<proteinExistence type="predicted"/>
<keyword evidence="1" id="KW-0472">Membrane</keyword>
<evidence type="ECO:0000256" key="1">
    <source>
        <dbReference type="SAM" id="Phobius"/>
    </source>
</evidence>
<evidence type="ECO:0000313" key="4">
    <source>
        <dbReference type="Proteomes" id="UP000507245"/>
    </source>
</evidence>
<evidence type="ECO:0000313" key="3">
    <source>
        <dbReference type="EMBL" id="CAB4308123.1"/>
    </source>
</evidence>
<feature type="transmembrane region" description="Helical" evidence="1">
    <location>
        <begin position="62"/>
        <end position="80"/>
    </location>
</feature>
<dbReference type="Proteomes" id="UP000507245">
    <property type="component" value="Unassembled WGS sequence"/>
</dbReference>
<organism evidence="3 4">
    <name type="scientific">Prunus armeniaca</name>
    <name type="common">Apricot</name>
    <name type="synonym">Armeniaca vulgaris</name>
    <dbReference type="NCBI Taxonomy" id="36596"/>
    <lineage>
        <taxon>Eukaryota</taxon>
        <taxon>Viridiplantae</taxon>
        <taxon>Streptophyta</taxon>
        <taxon>Embryophyta</taxon>
        <taxon>Tracheophyta</taxon>
        <taxon>Spermatophyta</taxon>
        <taxon>Magnoliopsida</taxon>
        <taxon>eudicotyledons</taxon>
        <taxon>Gunneridae</taxon>
        <taxon>Pentapetalae</taxon>
        <taxon>rosids</taxon>
        <taxon>fabids</taxon>
        <taxon>Rosales</taxon>
        <taxon>Rosaceae</taxon>
        <taxon>Amygdaloideae</taxon>
        <taxon>Amygdaleae</taxon>
        <taxon>Prunus</taxon>
    </lineage>
</organism>
<dbReference type="OrthoDB" id="783706at2759"/>
<dbReference type="Gene3D" id="3.40.50.720">
    <property type="entry name" value="NAD(P)-binding Rossmann-like Domain"/>
    <property type="match status" value="1"/>
</dbReference>
<feature type="transmembrane region" description="Helical" evidence="1">
    <location>
        <begin position="32"/>
        <end position="55"/>
    </location>
</feature>
<name>A0A6J5X679_PRUAR</name>